<keyword evidence="4" id="KW-1185">Reference proteome</keyword>
<evidence type="ECO:0000313" key="3">
    <source>
        <dbReference type="EMBL" id="PWV63429.1"/>
    </source>
</evidence>
<feature type="region of interest" description="Disordered" evidence="1">
    <location>
        <begin position="22"/>
        <end position="52"/>
    </location>
</feature>
<dbReference type="RefSeq" id="WP_170123532.1">
    <property type="nucleotide sequence ID" value="NZ_QGTJ01000003.1"/>
</dbReference>
<comment type="caution">
    <text evidence="3">The sequence shown here is derived from an EMBL/GenBank/DDBJ whole genome shotgun (WGS) entry which is preliminary data.</text>
</comment>
<dbReference type="AlphaFoldDB" id="A0A317MX30"/>
<dbReference type="Proteomes" id="UP000246569">
    <property type="component" value="Unassembled WGS sequence"/>
</dbReference>
<sequence>MKNMIRVAALVALMSALVAGCGKSEDEAQNKRTPEQQQQANKLYDMGGPTDR</sequence>
<protein>
    <recommendedName>
        <fullName evidence="5">Small lipoprotein YifL</fullName>
    </recommendedName>
</protein>
<dbReference type="PROSITE" id="PS51257">
    <property type="entry name" value="PROKAR_LIPOPROTEIN"/>
    <property type="match status" value="1"/>
</dbReference>
<feature type="signal peptide" evidence="2">
    <location>
        <begin position="1"/>
        <end position="19"/>
    </location>
</feature>
<keyword evidence="2" id="KW-0732">Signal</keyword>
<proteinExistence type="predicted"/>
<organism evidence="3 4">
    <name type="scientific">Plasticicumulans acidivorans</name>
    <dbReference type="NCBI Taxonomy" id="886464"/>
    <lineage>
        <taxon>Bacteria</taxon>
        <taxon>Pseudomonadati</taxon>
        <taxon>Pseudomonadota</taxon>
        <taxon>Gammaproteobacteria</taxon>
        <taxon>Candidatus Competibacteraceae</taxon>
        <taxon>Plasticicumulans</taxon>
    </lineage>
</organism>
<evidence type="ECO:0000313" key="4">
    <source>
        <dbReference type="Proteomes" id="UP000246569"/>
    </source>
</evidence>
<evidence type="ECO:0000256" key="2">
    <source>
        <dbReference type="SAM" id="SignalP"/>
    </source>
</evidence>
<dbReference type="EMBL" id="QGTJ01000003">
    <property type="protein sequence ID" value="PWV63429.1"/>
    <property type="molecule type" value="Genomic_DNA"/>
</dbReference>
<accession>A0A317MX30</accession>
<reference evidence="3 4" key="1">
    <citation type="submission" date="2018-05" db="EMBL/GenBank/DDBJ databases">
        <title>Genomic Encyclopedia of Type Strains, Phase IV (KMG-IV): sequencing the most valuable type-strain genomes for metagenomic binning, comparative biology and taxonomic classification.</title>
        <authorList>
            <person name="Goeker M."/>
        </authorList>
    </citation>
    <scope>NUCLEOTIDE SEQUENCE [LARGE SCALE GENOMIC DNA]</scope>
    <source>
        <strain evidence="3 4">DSM 23606</strain>
    </source>
</reference>
<feature type="compositionally biased region" description="Basic and acidic residues" evidence="1">
    <location>
        <begin position="23"/>
        <end position="34"/>
    </location>
</feature>
<name>A0A317MX30_9GAMM</name>
<gene>
    <name evidence="3" type="ORF">C7443_103357</name>
</gene>
<evidence type="ECO:0000256" key="1">
    <source>
        <dbReference type="SAM" id="MobiDB-lite"/>
    </source>
</evidence>
<feature type="chain" id="PRO_5016418139" description="Small lipoprotein YifL" evidence="2">
    <location>
        <begin position="20"/>
        <end position="52"/>
    </location>
</feature>
<evidence type="ECO:0008006" key="5">
    <source>
        <dbReference type="Google" id="ProtNLM"/>
    </source>
</evidence>